<dbReference type="Pfam" id="PF00503">
    <property type="entry name" value="G-alpha"/>
    <property type="match status" value="1"/>
</dbReference>
<keyword evidence="5 7" id="KW-0342">GTP-binding</keyword>
<dbReference type="AlphaFoldDB" id="A0A384CZY6"/>
<keyword evidence="3 7" id="KW-0547">Nucleotide-binding</keyword>
<keyword evidence="6" id="KW-0807">Transducer</keyword>
<dbReference type="PANTHER" id="PTHR10218:SF233">
    <property type="entry name" value="GUANINE NUCLEOTIDE-BINDING PROTEIN G(OLF) SUBUNIT ALPHA"/>
    <property type="match status" value="1"/>
</dbReference>
<sequence length="249" mass="28722">MPHEARPGDYRVRAVTPRNNGVRTPGPGSDAEPQSGGSRLPRPHRERCHRPGAMAEERHRGGLASNDCVPMFPHSMFDVGGQRDERRKWIQCFNDVTAIIYVAACSSYNMVIREDNNTNRLRESLDLFESIWNNRWLRTISIILFLNKQDMLAEKVLAGKSKIEDYFPEYANYTVPEDATPDAGEDPKVTRAKFFIRDLFLRISTATGDGKHYCYPHFTCAVDTENIRRVFNDCRDIIQRMHLKQYELL</sequence>
<dbReference type="GO" id="GO:0001664">
    <property type="term" value="F:G protein-coupled receptor binding"/>
    <property type="evidence" value="ECO:0007669"/>
    <property type="project" value="TreeGrafter"/>
</dbReference>
<keyword evidence="4" id="KW-0460">Magnesium</keyword>
<keyword evidence="2" id="KW-0479">Metal-binding</keyword>
<evidence type="ECO:0000313" key="9">
    <source>
        <dbReference type="Proteomes" id="UP000261680"/>
    </source>
</evidence>
<evidence type="ECO:0000313" key="10">
    <source>
        <dbReference type="RefSeq" id="XP_008700358.2"/>
    </source>
</evidence>
<dbReference type="GO" id="GO:0003924">
    <property type="term" value="F:GTPase activity"/>
    <property type="evidence" value="ECO:0007669"/>
    <property type="project" value="InterPro"/>
</dbReference>
<dbReference type="GO" id="GO:0007606">
    <property type="term" value="P:sensory perception of chemical stimulus"/>
    <property type="evidence" value="ECO:0007669"/>
    <property type="project" value="TreeGrafter"/>
</dbReference>
<evidence type="ECO:0000256" key="4">
    <source>
        <dbReference type="ARBA" id="ARBA00022842"/>
    </source>
</evidence>
<dbReference type="OrthoDB" id="5817230at2759"/>
<feature type="binding site" evidence="7">
    <location>
        <position position="221"/>
    </location>
    <ligand>
        <name>GTP</name>
        <dbReference type="ChEBI" id="CHEBI:37565"/>
    </ligand>
</feature>
<dbReference type="Proteomes" id="UP000261680">
    <property type="component" value="Unplaced"/>
</dbReference>
<dbReference type="FunFam" id="3.40.50.300:FF:006178">
    <property type="entry name" value="Guanine nucleotide-binding protein G(s) subunit alpha isoforms short"/>
    <property type="match status" value="1"/>
</dbReference>
<comment type="similarity">
    <text evidence="1">Belongs to the G-alpha family. G(s) subfamily.</text>
</comment>
<dbReference type="PRINTS" id="PR00318">
    <property type="entry name" value="GPROTEINA"/>
</dbReference>
<dbReference type="GO" id="GO:0007191">
    <property type="term" value="P:adenylate cyclase-activating dopamine receptor signaling pathway"/>
    <property type="evidence" value="ECO:0007669"/>
    <property type="project" value="TreeGrafter"/>
</dbReference>
<feature type="region of interest" description="Disordered" evidence="8">
    <location>
        <begin position="1"/>
        <end position="47"/>
    </location>
</feature>
<evidence type="ECO:0000256" key="2">
    <source>
        <dbReference type="ARBA" id="ARBA00022723"/>
    </source>
</evidence>
<dbReference type="GO" id="GO:0005737">
    <property type="term" value="C:cytoplasm"/>
    <property type="evidence" value="ECO:0007669"/>
    <property type="project" value="TreeGrafter"/>
</dbReference>
<dbReference type="GO" id="GO:0005525">
    <property type="term" value="F:GTP binding"/>
    <property type="evidence" value="ECO:0007669"/>
    <property type="project" value="UniProtKB-KW"/>
</dbReference>
<dbReference type="SUPFAM" id="SSF52540">
    <property type="entry name" value="P-loop containing nucleoside triphosphate hydrolases"/>
    <property type="match status" value="1"/>
</dbReference>
<dbReference type="GeneID" id="103673377"/>
<dbReference type="CDD" id="cd00066">
    <property type="entry name" value="G-alpha"/>
    <property type="match status" value="1"/>
</dbReference>
<proteinExistence type="inferred from homology"/>
<feature type="binding site" evidence="7">
    <location>
        <begin position="78"/>
        <end position="82"/>
    </location>
    <ligand>
        <name>GTP</name>
        <dbReference type="ChEBI" id="CHEBI:37565"/>
    </ligand>
</feature>
<evidence type="ECO:0000256" key="8">
    <source>
        <dbReference type="SAM" id="MobiDB-lite"/>
    </source>
</evidence>
<dbReference type="GO" id="GO:0046872">
    <property type="term" value="F:metal ion binding"/>
    <property type="evidence" value="ECO:0007669"/>
    <property type="project" value="UniProtKB-KW"/>
</dbReference>
<dbReference type="PRINTS" id="PR00443">
    <property type="entry name" value="GPROTEINAS"/>
</dbReference>
<accession>A0A384CZY6</accession>
<feature type="compositionally biased region" description="Basic and acidic residues" evidence="8">
    <location>
        <begin position="1"/>
        <end position="12"/>
    </location>
</feature>
<dbReference type="SMART" id="SM00275">
    <property type="entry name" value="G_alpha"/>
    <property type="match status" value="1"/>
</dbReference>
<evidence type="ECO:0000256" key="1">
    <source>
        <dbReference type="ARBA" id="ARBA00007172"/>
    </source>
</evidence>
<dbReference type="InterPro" id="IPR027417">
    <property type="entry name" value="P-loop_NTPase"/>
</dbReference>
<dbReference type="InterPro" id="IPR001019">
    <property type="entry name" value="Gprotein_alpha_su"/>
</dbReference>
<dbReference type="STRING" id="29073.ENSUMAP00000010257"/>
<feature type="binding site" evidence="7">
    <location>
        <begin position="147"/>
        <end position="150"/>
    </location>
    <ligand>
        <name>GTP</name>
        <dbReference type="ChEBI" id="CHEBI:37565"/>
    </ligand>
</feature>
<dbReference type="Gene3D" id="3.40.50.300">
    <property type="entry name" value="P-loop containing nucleotide triphosphate hydrolases"/>
    <property type="match status" value="1"/>
</dbReference>
<dbReference type="CTD" id="2774"/>
<dbReference type="PROSITE" id="PS51882">
    <property type="entry name" value="G_ALPHA"/>
    <property type="match status" value="1"/>
</dbReference>
<evidence type="ECO:0000256" key="7">
    <source>
        <dbReference type="PIRSR" id="PIRSR601019-1"/>
    </source>
</evidence>
<organism evidence="9 10">
    <name type="scientific">Ursus maritimus</name>
    <name type="common">Polar bear</name>
    <name type="synonym">Thalarctos maritimus</name>
    <dbReference type="NCBI Taxonomy" id="29073"/>
    <lineage>
        <taxon>Eukaryota</taxon>
        <taxon>Metazoa</taxon>
        <taxon>Chordata</taxon>
        <taxon>Craniata</taxon>
        <taxon>Vertebrata</taxon>
        <taxon>Euteleostomi</taxon>
        <taxon>Mammalia</taxon>
        <taxon>Eutheria</taxon>
        <taxon>Laurasiatheria</taxon>
        <taxon>Carnivora</taxon>
        <taxon>Caniformia</taxon>
        <taxon>Ursidae</taxon>
        <taxon>Ursus</taxon>
    </lineage>
</organism>
<dbReference type="RefSeq" id="XP_008700358.2">
    <property type="nucleotide sequence ID" value="XM_008702136.2"/>
</dbReference>
<dbReference type="KEGG" id="umr:103673377"/>
<evidence type="ECO:0000256" key="3">
    <source>
        <dbReference type="ARBA" id="ARBA00022741"/>
    </source>
</evidence>
<evidence type="ECO:0000256" key="5">
    <source>
        <dbReference type="ARBA" id="ARBA00023134"/>
    </source>
</evidence>
<keyword evidence="9" id="KW-1185">Reference proteome</keyword>
<gene>
    <name evidence="10" type="primary">GNAL</name>
</gene>
<dbReference type="InterPro" id="IPR000367">
    <property type="entry name" value="Gprotein_alpha_S"/>
</dbReference>
<name>A0A384CZY6_URSMA</name>
<evidence type="ECO:0000256" key="6">
    <source>
        <dbReference type="ARBA" id="ARBA00023224"/>
    </source>
</evidence>
<dbReference type="GO" id="GO:0005834">
    <property type="term" value="C:heterotrimeric G-protein complex"/>
    <property type="evidence" value="ECO:0007669"/>
    <property type="project" value="TreeGrafter"/>
</dbReference>
<protein>
    <submittedName>
        <fullName evidence="10">Guanine nucleotide-binding protein G(Olf) subunit alpha</fullName>
    </submittedName>
</protein>
<reference evidence="10" key="1">
    <citation type="submission" date="2025-08" db="UniProtKB">
        <authorList>
            <consortium name="RefSeq"/>
        </authorList>
    </citation>
    <scope>IDENTIFICATION</scope>
    <source>
        <tissue evidence="10">Whole blood</tissue>
    </source>
</reference>
<dbReference type="PANTHER" id="PTHR10218">
    <property type="entry name" value="GTP-BINDING PROTEIN ALPHA SUBUNIT"/>
    <property type="match status" value="1"/>
</dbReference>
<dbReference type="GO" id="GO:0031683">
    <property type="term" value="F:G-protein beta/gamma-subunit complex binding"/>
    <property type="evidence" value="ECO:0007669"/>
    <property type="project" value="InterPro"/>
</dbReference>